<dbReference type="EMBL" id="CM056820">
    <property type="protein sequence ID" value="KAJ8615754.1"/>
    <property type="molecule type" value="Genomic_DNA"/>
</dbReference>
<keyword evidence="2" id="KW-1185">Reference proteome</keyword>
<sequence>MEDDAWFCRPDCRHPKNADDFKVKHLRSVSCSEAAPLGERNCCRVDVNMKRRGITTSENPRSRKPAKDFRENGENENPNLSDLAPTKGMKIAKSKALKSTIKSSAEKDKDRENERNPSEALSNSTKNGRESAAEEQEFGVESVRWP</sequence>
<name>A0ACC2K3U5_PERAE</name>
<organism evidence="1 2">
    <name type="scientific">Persea americana</name>
    <name type="common">Avocado</name>
    <dbReference type="NCBI Taxonomy" id="3435"/>
    <lineage>
        <taxon>Eukaryota</taxon>
        <taxon>Viridiplantae</taxon>
        <taxon>Streptophyta</taxon>
        <taxon>Embryophyta</taxon>
        <taxon>Tracheophyta</taxon>
        <taxon>Spermatophyta</taxon>
        <taxon>Magnoliopsida</taxon>
        <taxon>Magnoliidae</taxon>
        <taxon>Laurales</taxon>
        <taxon>Lauraceae</taxon>
        <taxon>Persea</taxon>
    </lineage>
</organism>
<reference evidence="1 2" key="1">
    <citation type="journal article" date="2022" name="Hortic Res">
        <title>A haplotype resolved chromosomal level avocado genome allows analysis of novel avocado genes.</title>
        <authorList>
            <person name="Nath O."/>
            <person name="Fletcher S.J."/>
            <person name="Hayward A."/>
            <person name="Shaw L.M."/>
            <person name="Masouleh A.K."/>
            <person name="Furtado A."/>
            <person name="Henry R.J."/>
            <person name="Mitter N."/>
        </authorList>
    </citation>
    <scope>NUCLEOTIDE SEQUENCE [LARGE SCALE GENOMIC DNA]</scope>
    <source>
        <strain evidence="2">cv. Hass</strain>
    </source>
</reference>
<proteinExistence type="predicted"/>
<evidence type="ECO:0000313" key="2">
    <source>
        <dbReference type="Proteomes" id="UP001234297"/>
    </source>
</evidence>
<evidence type="ECO:0000313" key="1">
    <source>
        <dbReference type="EMBL" id="KAJ8615754.1"/>
    </source>
</evidence>
<dbReference type="Proteomes" id="UP001234297">
    <property type="component" value="Chromosome 12"/>
</dbReference>
<accession>A0ACC2K3U5</accession>
<protein>
    <submittedName>
        <fullName evidence="1">Uncharacterized protein</fullName>
    </submittedName>
</protein>
<gene>
    <name evidence="1" type="ORF">MRB53_035126</name>
</gene>
<comment type="caution">
    <text evidence="1">The sequence shown here is derived from an EMBL/GenBank/DDBJ whole genome shotgun (WGS) entry which is preliminary data.</text>
</comment>